<dbReference type="EMBL" id="FOSL01000059">
    <property type="protein sequence ID" value="SFL21131.1"/>
    <property type="molecule type" value="Genomic_DNA"/>
</dbReference>
<dbReference type="OrthoDB" id="9761809at2"/>
<evidence type="ECO:0000313" key="3">
    <source>
        <dbReference type="EMBL" id="SFL21131.1"/>
    </source>
</evidence>
<keyword evidence="3" id="KW-0378">Hydrolase</keyword>
<sequence length="388" mass="42551">MTVPKGFQPFPRSEYLNRLGRVKKEMSRRGLDMIFVVDEHNITYLTGYLGLSAYVPQGVIITMAEEEPLIILRQCDAPAGLHQCFMAQDRVIHYSEDLVGNPNQDGFDMIIKCMLDLGAAKASVGVELTAMSSLSADKFRKALGAKITDITRMVTWLRLVKSDREIEAMREAAAISDAAMLRAAEVIRPGVREADASAEIIATLIRGANGKPGSRLAAFFMCASPRIGTCHIPWAEDEFRQASQINLELGGVRHGYVSGLMRTYSIGKPSDRLQKMHDIQVSGLEAALEAIKPGATCSDVANAFYSTIGKQGLKKDTRCGYAHGIGWLEPTASLRDGDMTVLEPNMTFHMMLGNWVADDFGHTISETFRVTDTGVDVLTSAPRDIFVL</sequence>
<dbReference type="Gene3D" id="3.90.230.10">
    <property type="entry name" value="Creatinase/methionine aminopeptidase superfamily"/>
    <property type="match status" value="1"/>
</dbReference>
<proteinExistence type="predicted"/>
<feature type="domain" description="Peptidase M24" evidence="1">
    <location>
        <begin position="167"/>
        <end position="372"/>
    </location>
</feature>
<dbReference type="PANTHER" id="PTHR46112">
    <property type="entry name" value="AMINOPEPTIDASE"/>
    <property type="match status" value="1"/>
</dbReference>
<organism evidence="3 4">
    <name type="scientific">Neomesorhizobium albiziae</name>
    <dbReference type="NCBI Taxonomy" id="335020"/>
    <lineage>
        <taxon>Bacteria</taxon>
        <taxon>Pseudomonadati</taxon>
        <taxon>Pseudomonadota</taxon>
        <taxon>Alphaproteobacteria</taxon>
        <taxon>Hyphomicrobiales</taxon>
        <taxon>Phyllobacteriaceae</taxon>
        <taxon>Neomesorhizobium</taxon>
    </lineage>
</organism>
<dbReference type="RefSeq" id="WP_149764614.1">
    <property type="nucleotide sequence ID" value="NZ_BSPE01000041.1"/>
</dbReference>
<evidence type="ECO:0000259" key="2">
    <source>
        <dbReference type="Pfam" id="PF01321"/>
    </source>
</evidence>
<evidence type="ECO:0000313" key="4">
    <source>
        <dbReference type="Proteomes" id="UP000323300"/>
    </source>
</evidence>
<protein>
    <submittedName>
        <fullName evidence="3">Ectoine hydrolase</fullName>
    </submittedName>
</protein>
<dbReference type="Pfam" id="PF00557">
    <property type="entry name" value="Peptidase_M24"/>
    <property type="match status" value="1"/>
</dbReference>
<dbReference type="PANTHER" id="PTHR46112:SF2">
    <property type="entry name" value="XAA-PRO AMINOPEPTIDASE P-RELATED"/>
    <property type="match status" value="1"/>
</dbReference>
<evidence type="ECO:0000259" key="1">
    <source>
        <dbReference type="Pfam" id="PF00557"/>
    </source>
</evidence>
<accession>A0A1I4FWQ3</accession>
<dbReference type="Proteomes" id="UP000323300">
    <property type="component" value="Unassembled WGS sequence"/>
</dbReference>
<dbReference type="SUPFAM" id="SSF53092">
    <property type="entry name" value="Creatinase/prolidase N-terminal domain"/>
    <property type="match status" value="1"/>
</dbReference>
<dbReference type="GO" id="GO:0016787">
    <property type="term" value="F:hydrolase activity"/>
    <property type="evidence" value="ECO:0007669"/>
    <property type="project" value="UniProtKB-KW"/>
</dbReference>
<dbReference type="AlphaFoldDB" id="A0A1I4FWQ3"/>
<feature type="domain" description="Creatinase N-terminal" evidence="2">
    <location>
        <begin position="18"/>
        <end position="160"/>
    </location>
</feature>
<reference evidence="3 4" key="1">
    <citation type="submission" date="2016-10" db="EMBL/GenBank/DDBJ databases">
        <authorList>
            <person name="Varghese N."/>
            <person name="Submissions S."/>
        </authorList>
    </citation>
    <scope>NUCLEOTIDE SEQUENCE [LARGE SCALE GENOMIC DNA]</scope>
    <source>
        <strain evidence="3 4">DSM 21822</strain>
    </source>
</reference>
<dbReference type="Pfam" id="PF01321">
    <property type="entry name" value="Creatinase_N"/>
    <property type="match status" value="1"/>
</dbReference>
<dbReference type="InterPro" id="IPR050659">
    <property type="entry name" value="Peptidase_M24B"/>
</dbReference>
<gene>
    <name evidence="3" type="ORF">SAMN04488498_1595</name>
</gene>
<dbReference type="InterPro" id="IPR036005">
    <property type="entry name" value="Creatinase/aminopeptidase-like"/>
</dbReference>
<dbReference type="SUPFAM" id="SSF55920">
    <property type="entry name" value="Creatinase/aminopeptidase"/>
    <property type="match status" value="1"/>
</dbReference>
<dbReference type="InterPro" id="IPR000994">
    <property type="entry name" value="Pept_M24"/>
</dbReference>
<keyword evidence="4" id="KW-1185">Reference proteome</keyword>
<dbReference type="Gene3D" id="3.40.350.10">
    <property type="entry name" value="Creatinase/prolidase N-terminal domain"/>
    <property type="match status" value="1"/>
</dbReference>
<dbReference type="InterPro" id="IPR000587">
    <property type="entry name" value="Creatinase_N"/>
</dbReference>
<name>A0A1I4FWQ3_9HYPH</name>
<dbReference type="InterPro" id="IPR029149">
    <property type="entry name" value="Creatin/AminoP/Spt16_N"/>
</dbReference>
<dbReference type="CDD" id="cd01066">
    <property type="entry name" value="APP_MetAP"/>
    <property type="match status" value="1"/>
</dbReference>